<feature type="transmembrane region" description="Helical" evidence="5">
    <location>
        <begin position="42"/>
        <end position="60"/>
    </location>
</feature>
<organism evidence="7 8">
    <name type="scientific">Cardiocondyla obscurior</name>
    <dbReference type="NCBI Taxonomy" id="286306"/>
    <lineage>
        <taxon>Eukaryota</taxon>
        <taxon>Metazoa</taxon>
        <taxon>Ecdysozoa</taxon>
        <taxon>Arthropoda</taxon>
        <taxon>Hexapoda</taxon>
        <taxon>Insecta</taxon>
        <taxon>Pterygota</taxon>
        <taxon>Neoptera</taxon>
        <taxon>Endopterygota</taxon>
        <taxon>Hymenoptera</taxon>
        <taxon>Apocrita</taxon>
        <taxon>Aculeata</taxon>
        <taxon>Formicoidea</taxon>
        <taxon>Formicidae</taxon>
        <taxon>Myrmicinae</taxon>
        <taxon>Cardiocondyla</taxon>
    </lineage>
</organism>
<proteinExistence type="predicted"/>
<evidence type="ECO:0000256" key="4">
    <source>
        <dbReference type="ARBA" id="ARBA00023136"/>
    </source>
</evidence>
<dbReference type="GO" id="GO:0140359">
    <property type="term" value="F:ABC-type transporter activity"/>
    <property type="evidence" value="ECO:0007669"/>
    <property type="project" value="InterPro"/>
</dbReference>
<evidence type="ECO:0000259" key="6">
    <source>
        <dbReference type="Pfam" id="PF01061"/>
    </source>
</evidence>
<sequence length="79" mass="8932">MTGQPMEYYRMLQMWSVCLLITILGQTVGILTGAAFGTQTGFFLIPAVTTPLLLFAGYFLKLREMLIYLQPLSTVSFFR</sequence>
<dbReference type="InterPro" id="IPR013525">
    <property type="entry name" value="ABC2_TM"/>
</dbReference>
<dbReference type="AlphaFoldDB" id="A0AAW2EKE6"/>
<dbReference type="EMBL" id="JADYXP020000021">
    <property type="protein sequence ID" value="KAL0103652.1"/>
    <property type="molecule type" value="Genomic_DNA"/>
</dbReference>
<evidence type="ECO:0000256" key="2">
    <source>
        <dbReference type="ARBA" id="ARBA00022692"/>
    </source>
</evidence>
<comment type="subcellular location">
    <subcellularLocation>
        <location evidence="1">Membrane</location>
        <topology evidence="1">Multi-pass membrane protein</topology>
    </subcellularLocation>
</comment>
<evidence type="ECO:0000313" key="7">
    <source>
        <dbReference type="EMBL" id="KAL0103652.1"/>
    </source>
</evidence>
<gene>
    <name evidence="7" type="ORF">PUN28_017728</name>
</gene>
<evidence type="ECO:0000256" key="5">
    <source>
        <dbReference type="SAM" id="Phobius"/>
    </source>
</evidence>
<keyword evidence="4 5" id="KW-0472">Membrane</keyword>
<feature type="transmembrane region" description="Helical" evidence="5">
    <location>
        <begin position="12"/>
        <end position="36"/>
    </location>
</feature>
<keyword evidence="2 5" id="KW-0812">Transmembrane</keyword>
<feature type="domain" description="ABC-2 type transporter transmembrane" evidence="6">
    <location>
        <begin position="1"/>
        <end position="78"/>
    </location>
</feature>
<dbReference type="Pfam" id="PF01061">
    <property type="entry name" value="ABC2_membrane"/>
    <property type="match status" value="1"/>
</dbReference>
<dbReference type="Proteomes" id="UP001430953">
    <property type="component" value="Unassembled WGS sequence"/>
</dbReference>
<reference evidence="7 8" key="1">
    <citation type="submission" date="2023-03" db="EMBL/GenBank/DDBJ databases">
        <title>High recombination rates correlate with genetic variation in Cardiocondyla obscurior ants.</title>
        <authorList>
            <person name="Errbii M."/>
        </authorList>
    </citation>
    <scope>NUCLEOTIDE SEQUENCE [LARGE SCALE GENOMIC DNA]</scope>
    <source>
        <strain evidence="7">Alpha-2009</strain>
        <tissue evidence="7">Whole body</tissue>
    </source>
</reference>
<protein>
    <recommendedName>
        <fullName evidence="6">ABC-2 type transporter transmembrane domain-containing protein</fullName>
    </recommendedName>
</protein>
<name>A0AAW2EKE6_9HYME</name>
<evidence type="ECO:0000313" key="8">
    <source>
        <dbReference type="Proteomes" id="UP001430953"/>
    </source>
</evidence>
<dbReference type="GO" id="GO:0016020">
    <property type="term" value="C:membrane"/>
    <property type="evidence" value="ECO:0007669"/>
    <property type="project" value="UniProtKB-SubCell"/>
</dbReference>
<evidence type="ECO:0000256" key="3">
    <source>
        <dbReference type="ARBA" id="ARBA00022989"/>
    </source>
</evidence>
<accession>A0AAW2EKE6</accession>
<comment type="caution">
    <text evidence="7">The sequence shown here is derived from an EMBL/GenBank/DDBJ whole genome shotgun (WGS) entry which is preliminary data.</text>
</comment>
<keyword evidence="3 5" id="KW-1133">Transmembrane helix</keyword>
<keyword evidence="8" id="KW-1185">Reference proteome</keyword>
<evidence type="ECO:0000256" key="1">
    <source>
        <dbReference type="ARBA" id="ARBA00004141"/>
    </source>
</evidence>